<feature type="region of interest" description="Disordered" evidence="1">
    <location>
        <begin position="1"/>
        <end position="38"/>
    </location>
</feature>
<feature type="compositionally biased region" description="Low complexity" evidence="1">
    <location>
        <begin position="9"/>
        <end position="38"/>
    </location>
</feature>
<reference evidence="3" key="1">
    <citation type="journal article" date="2019" name="Int. J. Syst. Evol. Microbiol.">
        <title>The Global Catalogue of Microorganisms (GCM) 10K type strain sequencing project: providing services to taxonomists for standard genome sequencing and annotation.</title>
        <authorList>
            <consortium name="The Broad Institute Genomics Platform"/>
            <consortium name="The Broad Institute Genome Sequencing Center for Infectious Disease"/>
            <person name="Wu L."/>
            <person name="Ma J."/>
        </authorList>
    </citation>
    <scope>NUCLEOTIDE SEQUENCE [LARGE SCALE GENOMIC DNA]</scope>
    <source>
        <strain evidence="3">NBRC 108565</strain>
    </source>
</reference>
<name>A0ABN6X8N0_9CELL</name>
<organism evidence="2 3">
    <name type="scientific">Paraoerskovia sediminicola</name>
    <dbReference type="NCBI Taxonomy" id="1138587"/>
    <lineage>
        <taxon>Bacteria</taxon>
        <taxon>Bacillati</taxon>
        <taxon>Actinomycetota</taxon>
        <taxon>Actinomycetes</taxon>
        <taxon>Micrococcales</taxon>
        <taxon>Cellulomonadaceae</taxon>
        <taxon>Paraoerskovia</taxon>
    </lineage>
</organism>
<protein>
    <submittedName>
        <fullName evidence="2">Uncharacterized protein</fullName>
    </submittedName>
</protein>
<evidence type="ECO:0000313" key="3">
    <source>
        <dbReference type="Proteomes" id="UP001321475"/>
    </source>
</evidence>
<sequence length="104" mass="10622">MTTHTGDPASASRATVSTRATSSSTSVITSSAYPPAARSARCAVATVARTIARFSRAPESGLASIARAASRQRPRSGDVGIVLQLAATSPRDSAGYRPRCSIAT</sequence>
<evidence type="ECO:0000313" key="2">
    <source>
        <dbReference type="EMBL" id="BDZ41173.1"/>
    </source>
</evidence>
<accession>A0ABN6X8N0</accession>
<proteinExistence type="predicted"/>
<dbReference type="Proteomes" id="UP001321475">
    <property type="component" value="Chromosome"/>
</dbReference>
<evidence type="ECO:0000256" key="1">
    <source>
        <dbReference type="SAM" id="MobiDB-lite"/>
    </source>
</evidence>
<dbReference type="EMBL" id="AP027729">
    <property type="protein sequence ID" value="BDZ41173.1"/>
    <property type="molecule type" value="Genomic_DNA"/>
</dbReference>
<keyword evidence="3" id="KW-1185">Reference proteome</keyword>
<gene>
    <name evidence="2" type="ORF">GCM10025865_04720</name>
</gene>